<dbReference type="PANTHER" id="PTHR43289:SF34">
    <property type="entry name" value="SERINE_THREONINE-PROTEIN KINASE YBDM-RELATED"/>
    <property type="match status" value="1"/>
</dbReference>
<dbReference type="InterPro" id="IPR011009">
    <property type="entry name" value="Kinase-like_dom_sf"/>
</dbReference>
<name>A0A9J7BNX5_9BACT</name>
<keyword evidence="2 5" id="KW-0547">Nucleotide-binding</keyword>
<protein>
    <submittedName>
        <fullName evidence="7">Serine/threonine-protein kinase</fullName>
    </submittedName>
</protein>
<dbReference type="GO" id="GO:0004674">
    <property type="term" value="F:protein serine/threonine kinase activity"/>
    <property type="evidence" value="ECO:0007669"/>
    <property type="project" value="TreeGrafter"/>
</dbReference>
<dbReference type="Gene3D" id="1.10.510.10">
    <property type="entry name" value="Transferase(Phosphotransferase) domain 1"/>
    <property type="match status" value="1"/>
</dbReference>
<dbReference type="KEGG" id="orp:MOP44_00530"/>
<dbReference type="EMBL" id="CP093313">
    <property type="protein sequence ID" value="UWZ84435.1"/>
    <property type="molecule type" value="Genomic_DNA"/>
</dbReference>
<evidence type="ECO:0000256" key="5">
    <source>
        <dbReference type="PROSITE-ProRule" id="PRU10141"/>
    </source>
</evidence>
<dbReference type="PROSITE" id="PS50011">
    <property type="entry name" value="PROTEIN_KINASE_DOM"/>
    <property type="match status" value="1"/>
</dbReference>
<keyword evidence="4 5" id="KW-0067">ATP-binding</keyword>
<sequence>MSISSDKWLLLSPYLDQALDLSDEELAPWLSSLRSGAPEVAELLEPLLREHRKLSDDGFLQTLPAELSGQPGLAGQVIGAYKLLSPIGAGGMGSVWLAERADGRFERRVAVKLLNIALMGKAGEERFKREGSFLGRLLHSHIAELIDAGLSPIGQPYLILEYVEGYHIDRYCDQHKLDVKARLRLFLDVLSAVIKAHANLIVHRDLKPSNILVRTDGQTKLLDFGIAKLLEDESQPDARIVTVEGAAMTLEYASPEQLRHEPITTATDVYALGVLLFVLLTGQHPAGPGPHAPADMVKAIVEQEPPRMSQVVSGGGAELAALNGAHRGTSVEKLRRLLRGDLDTIVAKALKKDPGERYTSVAALAEDIRRYLTDQPISVRPDSFSYRAVKFVRRNRKATALATLAISAVLAGVAGTLVQARNVRLQRDFALRQLSRALNTIEFNEFLLSDAAPAGQQFTVNELLKRAENTLARQSGGDQIARVELLAAIGDQYSTQDEAASARRVLEQAHTLSRQVQDSSARAEASCSLAGALAQDGELARAETLIQEGLRELPPGAQYDFDRIFCLRRGSEVAQERGDAQQGIARMQTVWELVKRSPFDSDALEYQPLMELGEAYRVAGQNQLADSTFKRAYELMSALGRDNTQGAVALFNDWALVLDRLGRPLQAAALYRRAIDISRVGPTEDAVSPLLLNNYAAILRELDRLDEAADYSQRAYDKGLKTGDQDAIYHALNTRALVYIDQHDFARAASALAELQPIAMRTFPPDHYWMGSLASVQALVASGSGDYNTARDLADRSVHIVEAASNAGRAGRDFLPIAYLRRATVELASGKPEQASEDAERALSLLQSATPSGESSYFIATAYLTLGRARQAQGMYSEARSAFRSAANHFQNTLGADHVETRTALRLARVEAP</sequence>
<dbReference type="InterPro" id="IPR011990">
    <property type="entry name" value="TPR-like_helical_dom_sf"/>
</dbReference>
<keyword evidence="3 7" id="KW-0418">Kinase</keyword>
<dbReference type="SMART" id="SM00028">
    <property type="entry name" value="TPR"/>
    <property type="match status" value="6"/>
</dbReference>
<keyword evidence="1" id="KW-0808">Transferase</keyword>
<evidence type="ECO:0000256" key="3">
    <source>
        <dbReference type="ARBA" id="ARBA00022777"/>
    </source>
</evidence>
<feature type="binding site" evidence="5">
    <location>
        <position position="112"/>
    </location>
    <ligand>
        <name>ATP</name>
        <dbReference type="ChEBI" id="CHEBI:30616"/>
    </ligand>
</feature>
<keyword evidence="8" id="KW-1185">Reference proteome</keyword>
<dbReference type="AlphaFoldDB" id="A0A9J7BNX5"/>
<reference evidence="7" key="1">
    <citation type="submission" date="2021-04" db="EMBL/GenBank/DDBJ databases">
        <title>Phylogenetic analysis of Acidobacteriaceae.</title>
        <authorList>
            <person name="Qiu L."/>
            <person name="Zhang Q."/>
        </authorList>
    </citation>
    <scope>NUCLEOTIDE SEQUENCE</scope>
    <source>
        <strain evidence="7">DSM 25168</strain>
    </source>
</reference>
<proteinExistence type="predicted"/>
<dbReference type="RefSeq" id="WP_260793938.1">
    <property type="nucleotide sequence ID" value="NZ_CP093313.1"/>
</dbReference>
<dbReference type="SUPFAM" id="SSF48452">
    <property type="entry name" value="TPR-like"/>
    <property type="match status" value="1"/>
</dbReference>
<dbReference type="PROSITE" id="PS00108">
    <property type="entry name" value="PROTEIN_KINASE_ST"/>
    <property type="match status" value="1"/>
</dbReference>
<evidence type="ECO:0000313" key="8">
    <source>
        <dbReference type="Proteomes" id="UP001059380"/>
    </source>
</evidence>
<evidence type="ECO:0000259" key="6">
    <source>
        <dbReference type="PROSITE" id="PS50011"/>
    </source>
</evidence>
<dbReference type="PROSITE" id="PS00107">
    <property type="entry name" value="PROTEIN_KINASE_ATP"/>
    <property type="match status" value="1"/>
</dbReference>
<dbReference type="InterPro" id="IPR000719">
    <property type="entry name" value="Prot_kinase_dom"/>
</dbReference>
<dbReference type="InterPro" id="IPR017441">
    <property type="entry name" value="Protein_kinase_ATP_BS"/>
</dbReference>
<dbReference type="Gene3D" id="1.25.40.10">
    <property type="entry name" value="Tetratricopeptide repeat domain"/>
    <property type="match status" value="3"/>
</dbReference>
<gene>
    <name evidence="7" type="ORF">MOP44_00530</name>
</gene>
<evidence type="ECO:0000256" key="1">
    <source>
        <dbReference type="ARBA" id="ARBA00022679"/>
    </source>
</evidence>
<dbReference type="GO" id="GO:0005524">
    <property type="term" value="F:ATP binding"/>
    <property type="evidence" value="ECO:0007669"/>
    <property type="project" value="UniProtKB-UniRule"/>
</dbReference>
<feature type="domain" description="Protein kinase" evidence="6">
    <location>
        <begin position="81"/>
        <end position="372"/>
    </location>
</feature>
<evidence type="ECO:0000256" key="4">
    <source>
        <dbReference type="ARBA" id="ARBA00022840"/>
    </source>
</evidence>
<dbReference type="InterPro" id="IPR008271">
    <property type="entry name" value="Ser/Thr_kinase_AS"/>
</dbReference>
<dbReference type="Gene3D" id="3.30.200.20">
    <property type="entry name" value="Phosphorylase Kinase, domain 1"/>
    <property type="match status" value="1"/>
</dbReference>
<accession>A0A9J7BNX5</accession>
<evidence type="ECO:0000256" key="2">
    <source>
        <dbReference type="ARBA" id="ARBA00022741"/>
    </source>
</evidence>
<dbReference type="Pfam" id="PF00069">
    <property type="entry name" value="Pkinase"/>
    <property type="match status" value="1"/>
</dbReference>
<evidence type="ECO:0000313" key="7">
    <source>
        <dbReference type="EMBL" id="UWZ84435.1"/>
    </source>
</evidence>
<dbReference type="SMART" id="SM00220">
    <property type="entry name" value="S_TKc"/>
    <property type="match status" value="1"/>
</dbReference>
<organism evidence="7 8">
    <name type="scientific">Occallatibacter riparius</name>
    <dbReference type="NCBI Taxonomy" id="1002689"/>
    <lineage>
        <taxon>Bacteria</taxon>
        <taxon>Pseudomonadati</taxon>
        <taxon>Acidobacteriota</taxon>
        <taxon>Terriglobia</taxon>
        <taxon>Terriglobales</taxon>
        <taxon>Acidobacteriaceae</taxon>
        <taxon>Occallatibacter</taxon>
    </lineage>
</organism>
<dbReference type="SUPFAM" id="SSF56112">
    <property type="entry name" value="Protein kinase-like (PK-like)"/>
    <property type="match status" value="1"/>
</dbReference>
<dbReference type="PANTHER" id="PTHR43289">
    <property type="entry name" value="MITOGEN-ACTIVATED PROTEIN KINASE KINASE KINASE 20-RELATED"/>
    <property type="match status" value="1"/>
</dbReference>
<dbReference type="CDD" id="cd14014">
    <property type="entry name" value="STKc_PknB_like"/>
    <property type="match status" value="1"/>
</dbReference>
<dbReference type="Proteomes" id="UP001059380">
    <property type="component" value="Chromosome"/>
</dbReference>
<dbReference type="InterPro" id="IPR019734">
    <property type="entry name" value="TPR_rpt"/>
</dbReference>